<keyword evidence="1" id="KW-1133">Transmembrane helix</keyword>
<protein>
    <submittedName>
        <fullName evidence="2">Uncharacterized protein</fullName>
    </submittedName>
</protein>
<keyword evidence="3" id="KW-1185">Reference proteome</keyword>
<proteinExistence type="predicted"/>
<evidence type="ECO:0000313" key="2">
    <source>
        <dbReference type="EMBL" id="GAX25663.1"/>
    </source>
</evidence>
<evidence type="ECO:0000256" key="1">
    <source>
        <dbReference type="SAM" id="Phobius"/>
    </source>
</evidence>
<reference evidence="2 3" key="1">
    <citation type="journal article" date="2015" name="Plant Cell">
        <title>Oil accumulation by the oleaginous diatom Fistulifera solaris as revealed by the genome and transcriptome.</title>
        <authorList>
            <person name="Tanaka T."/>
            <person name="Maeda Y."/>
            <person name="Veluchamy A."/>
            <person name="Tanaka M."/>
            <person name="Abida H."/>
            <person name="Marechal E."/>
            <person name="Bowler C."/>
            <person name="Muto M."/>
            <person name="Sunaga Y."/>
            <person name="Tanaka M."/>
            <person name="Yoshino T."/>
            <person name="Taniguchi T."/>
            <person name="Fukuda Y."/>
            <person name="Nemoto M."/>
            <person name="Matsumoto M."/>
            <person name="Wong P.S."/>
            <person name="Aburatani S."/>
            <person name="Fujibuchi W."/>
        </authorList>
    </citation>
    <scope>NUCLEOTIDE SEQUENCE [LARGE SCALE GENOMIC DNA]</scope>
    <source>
        <strain evidence="2 3">JPCC DA0580</strain>
    </source>
</reference>
<dbReference type="EMBL" id="BDSP01000229">
    <property type="protein sequence ID" value="GAX25663.1"/>
    <property type="molecule type" value="Genomic_DNA"/>
</dbReference>
<dbReference type="Proteomes" id="UP000198406">
    <property type="component" value="Unassembled WGS sequence"/>
</dbReference>
<keyword evidence="1" id="KW-0812">Transmembrane</keyword>
<gene>
    <name evidence="2" type="ORF">FisN_15Lh032</name>
</gene>
<feature type="transmembrane region" description="Helical" evidence="1">
    <location>
        <begin position="20"/>
        <end position="39"/>
    </location>
</feature>
<evidence type="ECO:0000313" key="3">
    <source>
        <dbReference type="Proteomes" id="UP000198406"/>
    </source>
</evidence>
<accession>A0A1Z5KH80</accession>
<dbReference type="AlphaFoldDB" id="A0A1Z5KH80"/>
<comment type="caution">
    <text evidence="2">The sequence shown here is derived from an EMBL/GenBank/DDBJ whole genome shotgun (WGS) entry which is preliminary data.</text>
</comment>
<sequence>MYRTDLHNGAYMLNDCEKWSLYAFFWICVYLVGMYLYAFSAGFWHGLMHPQEEDVTVLDPLVHSTMEGEF</sequence>
<keyword evidence="1" id="KW-0472">Membrane</keyword>
<name>A0A1Z5KH80_FISSO</name>
<dbReference type="InParanoid" id="A0A1Z5KH80"/>
<organism evidence="2 3">
    <name type="scientific">Fistulifera solaris</name>
    <name type="common">Oleaginous diatom</name>
    <dbReference type="NCBI Taxonomy" id="1519565"/>
    <lineage>
        <taxon>Eukaryota</taxon>
        <taxon>Sar</taxon>
        <taxon>Stramenopiles</taxon>
        <taxon>Ochrophyta</taxon>
        <taxon>Bacillariophyta</taxon>
        <taxon>Bacillariophyceae</taxon>
        <taxon>Bacillariophycidae</taxon>
        <taxon>Naviculales</taxon>
        <taxon>Naviculaceae</taxon>
        <taxon>Fistulifera</taxon>
    </lineage>
</organism>